<evidence type="ECO:0000313" key="7">
    <source>
        <dbReference type="Proteomes" id="UP000674179"/>
    </source>
</evidence>
<evidence type="ECO:0000256" key="5">
    <source>
        <dbReference type="SAM" id="Phobius"/>
    </source>
</evidence>
<feature type="transmembrane region" description="Helical" evidence="5">
    <location>
        <begin position="75"/>
        <end position="96"/>
    </location>
</feature>
<evidence type="ECO:0000313" key="6">
    <source>
        <dbReference type="EMBL" id="KAG5475066.1"/>
    </source>
</evidence>
<dbReference type="OrthoDB" id="269173at2759"/>
<accession>A0A836GHD2</accession>
<evidence type="ECO:0000256" key="3">
    <source>
        <dbReference type="ARBA" id="ARBA00022989"/>
    </source>
</evidence>
<organism evidence="6 7">
    <name type="scientific">Leishmania enriettii</name>
    <dbReference type="NCBI Taxonomy" id="5663"/>
    <lineage>
        <taxon>Eukaryota</taxon>
        <taxon>Discoba</taxon>
        <taxon>Euglenozoa</taxon>
        <taxon>Kinetoplastea</taxon>
        <taxon>Metakinetoplastina</taxon>
        <taxon>Trypanosomatida</taxon>
        <taxon>Trypanosomatidae</taxon>
        <taxon>Leishmaniinae</taxon>
        <taxon>Leishmania</taxon>
    </lineage>
</organism>
<dbReference type="KEGG" id="lenr:94171734"/>
<keyword evidence="4 5" id="KW-0472">Membrane</keyword>
<name>A0A836GHD2_LEIEN</name>
<evidence type="ECO:0000256" key="4">
    <source>
        <dbReference type="ARBA" id="ARBA00023136"/>
    </source>
</evidence>
<gene>
    <name evidence="6" type="ORF">CUR178_04516</name>
</gene>
<comment type="subcellular location">
    <subcellularLocation>
        <location evidence="1">Membrane</location>
        <topology evidence="1">Multi-pass membrane protein</topology>
    </subcellularLocation>
</comment>
<comment type="caution">
    <text evidence="6">The sequence shown here is derived from an EMBL/GenBank/DDBJ whole genome shotgun (WGS) entry which is preliminary data.</text>
</comment>
<evidence type="ECO:0000256" key="1">
    <source>
        <dbReference type="ARBA" id="ARBA00004141"/>
    </source>
</evidence>
<feature type="transmembrane region" description="Helical" evidence="5">
    <location>
        <begin position="43"/>
        <end position="63"/>
    </location>
</feature>
<feature type="transmembrane region" description="Helical" evidence="5">
    <location>
        <begin position="108"/>
        <end position="126"/>
    </location>
</feature>
<dbReference type="AlphaFoldDB" id="A0A836GHD2"/>
<dbReference type="PANTHER" id="PTHR43461:SF1">
    <property type="entry name" value="TRANSMEMBRANE PROTEIN 256"/>
    <property type="match status" value="1"/>
</dbReference>
<keyword evidence="7" id="KW-1185">Reference proteome</keyword>
<evidence type="ECO:0008006" key="8">
    <source>
        <dbReference type="Google" id="ProtNLM"/>
    </source>
</evidence>
<sequence>MVFLPLLYSGVLGFTGVIAGAVGSHALNAKTAEERNAFVIGSQYQLMHSIAALASLALSHAVRNVHPVAAKRLSVASWMFLVGTTLFSGTVYARVFGAPKSVGQLAPAGGYIMMGGWAFLVAAAMAL</sequence>
<dbReference type="GeneID" id="94171734"/>
<keyword evidence="3 5" id="KW-1133">Transmembrane helix</keyword>
<proteinExistence type="predicted"/>
<dbReference type="InterPro" id="IPR006696">
    <property type="entry name" value="DUF423"/>
</dbReference>
<dbReference type="Proteomes" id="UP000674179">
    <property type="component" value="Chromosome 28"/>
</dbReference>
<dbReference type="EMBL" id="JAFHKP010000028">
    <property type="protein sequence ID" value="KAG5475066.1"/>
    <property type="molecule type" value="Genomic_DNA"/>
</dbReference>
<evidence type="ECO:0000256" key="2">
    <source>
        <dbReference type="ARBA" id="ARBA00022692"/>
    </source>
</evidence>
<protein>
    <recommendedName>
        <fullName evidence="8">DUF423-domain-containing protein</fullName>
    </recommendedName>
</protein>
<dbReference type="GO" id="GO:0016020">
    <property type="term" value="C:membrane"/>
    <property type="evidence" value="ECO:0007669"/>
    <property type="project" value="UniProtKB-SubCell"/>
</dbReference>
<dbReference type="RefSeq" id="XP_067691595.1">
    <property type="nucleotide sequence ID" value="XM_067836224.1"/>
</dbReference>
<keyword evidence="2 5" id="KW-0812">Transmembrane</keyword>
<dbReference type="Pfam" id="PF04241">
    <property type="entry name" value="DUF423"/>
    <property type="match status" value="1"/>
</dbReference>
<dbReference type="PANTHER" id="PTHR43461">
    <property type="entry name" value="TRANSMEMBRANE PROTEIN 256"/>
    <property type="match status" value="1"/>
</dbReference>
<reference evidence="6 7" key="1">
    <citation type="submission" date="2021-02" db="EMBL/GenBank/DDBJ databases">
        <title>Leishmania (Mundinia) enrietti genome sequencing and assembly.</title>
        <authorList>
            <person name="Almutairi H."/>
            <person name="Gatherer D."/>
        </authorList>
    </citation>
    <scope>NUCLEOTIDE SEQUENCE [LARGE SCALE GENOMIC DNA]</scope>
    <source>
        <strain evidence="6">CUR178</strain>
    </source>
</reference>